<name>A0ABV9ZUW2_9ACTN</name>
<sequence>MWPGPFLHGRAHVDLLRTASACCPGA</sequence>
<comment type="caution">
    <text evidence="1">The sequence shown here is derived from an EMBL/GenBank/DDBJ whole genome shotgun (WGS) entry which is preliminary data.</text>
</comment>
<proteinExistence type="predicted"/>
<dbReference type="EMBL" id="JBHSKJ010000003">
    <property type="protein sequence ID" value="MFC5144481.1"/>
    <property type="molecule type" value="Genomic_DNA"/>
</dbReference>
<dbReference type="InterPro" id="IPR049979">
    <property type="entry name" value="Cys_resp_CS_actino"/>
</dbReference>
<reference evidence="2" key="1">
    <citation type="journal article" date="2019" name="Int. J. Syst. Evol. Microbiol.">
        <title>The Global Catalogue of Microorganisms (GCM) 10K type strain sequencing project: providing services to taxonomists for standard genome sequencing and annotation.</title>
        <authorList>
            <consortium name="The Broad Institute Genomics Platform"/>
            <consortium name="The Broad Institute Genome Sequencing Center for Infectious Disease"/>
            <person name="Wu L."/>
            <person name="Ma J."/>
        </authorList>
    </citation>
    <scope>NUCLEOTIDE SEQUENCE [LARGE SCALE GENOMIC DNA]</scope>
    <source>
        <strain evidence="2">CGMCC 4.1641</strain>
    </source>
</reference>
<accession>A0ABV9ZUW2</accession>
<organism evidence="1 2">
    <name type="scientific">Streptomyces aureoversilis</name>
    <dbReference type="NCBI Taxonomy" id="67277"/>
    <lineage>
        <taxon>Bacteria</taxon>
        <taxon>Bacillati</taxon>
        <taxon>Actinomycetota</taxon>
        <taxon>Actinomycetes</taxon>
        <taxon>Kitasatosporales</taxon>
        <taxon>Streptomycetaceae</taxon>
        <taxon>Streptomyces</taxon>
    </lineage>
</organism>
<dbReference type="RefSeq" id="WP_372504660.1">
    <property type="nucleotide sequence ID" value="NZ_JBHSKJ010000003.1"/>
</dbReference>
<gene>
    <name evidence="1" type="ORF">ACFPP6_07225</name>
</gene>
<dbReference type="Proteomes" id="UP001596222">
    <property type="component" value="Unassembled WGS sequence"/>
</dbReference>
<protein>
    <submittedName>
        <fullName evidence="1">Leader peptide</fullName>
    </submittedName>
</protein>
<evidence type="ECO:0000313" key="1">
    <source>
        <dbReference type="EMBL" id="MFC5144481.1"/>
    </source>
</evidence>
<keyword evidence="2" id="KW-1185">Reference proteome</keyword>
<dbReference type="NCBIfam" id="NF042934">
    <property type="entry name" value="cis_reg_atten"/>
    <property type="match status" value="1"/>
</dbReference>
<evidence type="ECO:0000313" key="2">
    <source>
        <dbReference type="Proteomes" id="UP001596222"/>
    </source>
</evidence>